<evidence type="ECO:0000256" key="2">
    <source>
        <dbReference type="ARBA" id="ARBA00006459"/>
    </source>
</evidence>
<feature type="transmembrane region" description="Helical" evidence="8">
    <location>
        <begin position="21"/>
        <end position="39"/>
    </location>
</feature>
<gene>
    <name evidence="9" type="ORF">BaRGS_00017815</name>
</gene>
<dbReference type="Pfam" id="PF00209">
    <property type="entry name" value="SNF"/>
    <property type="match status" value="1"/>
</dbReference>
<keyword evidence="5 8" id="KW-1133">Transmembrane helix</keyword>
<dbReference type="GO" id="GO:0016020">
    <property type="term" value="C:membrane"/>
    <property type="evidence" value="ECO:0007669"/>
    <property type="project" value="UniProtKB-SubCell"/>
</dbReference>
<comment type="subcellular location">
    <subcellularLocation>
        <location evidence="1">Membrane</location>
        <topology evidence="1">Multi-pass membrane protein</topology>
    </subcellularLocation>
</comment>
<dbReference type="InterPro" id="IPR000175">
    <property type="entry name" value="Na/ntran_symport"/>
</dbReference>
<keyword evidence="4 8" id="KW-0812">Transmembrane</keyword>
<evidence type="ECO:0000256" key="4">
    <source>
        <dbReference type="ARBA" id="ARBA00022692"/>
    </source>
</evidence>
<evidence type="ECO:0000256" key="8">
    <source>
        <dbReference type="SAM" id="Phobius"/>
    </source>
</evidence>
<dbReference type="PANTHER" id="PTHR11616:SF321">
    <property type="entry name" value="SODIUM-DEPENDENT NUTRIENT AMINO ACID TRANSPORTER 1-RELATED"/>
    <property type="match status" value="1"/>
</dbReference>
<feature type="transmembrane region" description="Helical" evidence="8">
    <location>
        <begin position="59"/>
        <end position="77"/>
    </location>
</feature>
<dbReference type="EMBL" id="JACVVK020000121">
    <property type="protein sequence ID" value="KAK7490943.1"/>
    <property type="molecule type" value="Genomic_DNA"/>
</dbReference>
<evidence type="ECO:0000256" key="6">
    <source>
        <dbReference type="ARBA" id="ARBA00023136"/>
    </source>
</evidence>
<comment type="caution">
    <text evidence="9">The sequence shown here is derived from an EMBL/GenBank/DDBJ whole genome shotgun (WGS) entry which is preliminary data.</text>
</comment>
<evidence type="ECO:0000256" key="3">
    <source>
        <dbReference type="ARBA" id="ARBA00022448"/>
    </source>
</evidence>
<dbReference type="SUPFAM" id="SSF161070">
    <property type="entry name" value="SNF-like"/>
    <property type="match status" value="1"/>
</dbReference>
<dbReference type="PRINTS" id="PR00176">
    <property type="entry name" value="NANEUSMPORT"/>
</dbReference>
<evidence type="ECO:0000256" key="1">
    <source>
        <dbReference type="ARBA" id="ARBA00004141"/>
    </source>
</evidence>
<evidence type="ECO:0000256" key="7">
    <source>
        <dbReference type="ARBA" id="ARBA00023180"/>
    </source>
</evidence>
<organism evidence="9 10">
    <name type="scientific">Batillaria attramentaria</name>
    <dbReference type="NCBI Taxonomy" id="370345"/>
    <lineage>
        <taxon>Eukaryota</taxon>
        <taxon>Metazoa</taxon>
        <taxon>Spiralia</taxon>
        <taxon>Lophotrochozoa</taxon>
        <taxon>Mollusca</taxon>
        <taxon>Gastropoda</taxon>
        <taxon>Caenogastropoda</taxon>
        <taxon>Sorbeoconcha</taxon>
        <taxon>Cerithioidea</taxon>
        <taxon>Batillariidae</taxon>
        <taxon>Batillaria</taxon>
    </lineage>
</organism>
<accession>A0ABD0KUH8</accession>
<keyword evidence="7" id="KW-0325">Glycoprotein</keyword>
<keyword evidence="3" id="KW-0813">Transport</keyword>
<reference evidence="9 10" key="1">
    <citation type="journal article" date="2023" name="Sci. Data">
        <title>Genome assembly of the Korean intertidal mud-creeper Batillaria attramentaria.</title>
        <authorList>
            <person name="Patra A.K."/>
            <person name="Ho P.T."/>
            <person name="Jun S."/>
            <person name="Lee S.J."/>
            <person name="Kim Y."/>
            <person name="Won Y.J."/>
        </authorList>
    </citation>
    <scope>NUCLEOTIDE SEQUENCE [LARGE SCALE GENOMIC DNA]</scope>
    <source>
        <strain evidence="9">Wonlab-2016</strain>
    </source>
</reference>
<evidence type="ECO:0000256" key="5">
    <source>
        <dbReference type="ARBA" id="ARBA00022989"/>
    </source>
</evidence>
<feature type="transmembrane region" description="Helical" evidence="8">
    <location>
        <begin position="98"/>
        <end position="120"/>
    </location>
</feature>
<evidence type="ECO:0000313" key="10">
    <source>
        <dbReference type="Proteomes" id="UP001519460"/>
    </source>
</evidence>
<dbReference type="Proteomes" id="UP001519460">
    <property type="component" value="Unassembled WGS sequence"/>
</dbReference>
<dbReference type="AlphaFoldDB" id="A0ABD0KUH8"/>
<dbReference type="PANTHER" id="PTHR11616">
    <property type="entry name" value="SODIUM/CHLORIDE DEPENDENT TRANSPORTER"/>
    <property type="match status" value="1"/>
</dbReference>
<sequence>FGLLETILTCLQDEFPKLRKFKSPLCVGIGIACFFLALPCTCPGGDYVVTLMDHYGADFSVLILATFEVISVMWVYGVMRFMSDIEYMLGNKPALWPYWVFCWAFCCPVLISILFLYRMVEYDPPSYDDDVTDYPMFAQSIGWVLCTVVLAPIPLWFFYHLYRTFTKNEHLSTNQKIHKLFAPTPEWRPADGSDRYLINGHPMGKMGLDNPAMSYPNYP</sequence>
<feature type="non-terminal residue" evidence="9">
    <location>
        <position position="1"/>
    </location>
</feature>
<evidence type="ECO:0000313" key="9">
    <source>
        <dbReference type="EMBL" id="KAK7490943.1"/>
    </source>
</evidence>
<feature type="transmembrane region" description="Helical" evidence="8">
    <location>
        <begin position="140"/>
        <end position="162"/>
    </location>
</feature>
<comment type="similarity">
    <text evidence="2">Belongs to the sodium:neurotransmitter symporter (SNF) (TC 2.A.22) family.</text>
</comment>
<dbReference type="InterPro" id="IPR037272">
    <property type="entry name" value="SNS_sf"/>
</dbReference>
<name>A0ABD0KUH8_9CAEN</name>
<protein>
    <submittedName>
        <fullName evidence="9">Uncharacterized protein</fullName>
    </submittedName>
</protein>
<proteinExistence type="inferred from homology"/>
<keyword evidence="10" id="KW-1185">Reference proteome</keyword>
<dbReference type="PROSITE" id="PS50267">
    <property type="entry name" value="NA_NEUROTRAN_SYMP_3"/>
    <property type="match status" value="1"/>
</dbReference>
<keyword evidence="6 8" id="KW-0472">Membrane</keyword>